<feature type="compositionally biased region" description="Polar residues" evidence="3">
    <location>
        <begin position="1071"/>
        <end position="1081"/>
    </location>
</feature>
<feature type="compositionally biased region" description="Pro residues" evidence="3">
    <location>
        <begin position="992"/>
        <end position="1002"/>
    </location>
</feature>
<dbReference type="GO" id="GO:0005096">
    <property type="term" value="F:GTPase activator activity"/>
    <property type="evidence" value="ECO:0007669"/>
    <property type="project" value="TreeGrafter"/>
</dbReference>
<dbReference type="STRING" id="436010.A0A166AD91"/>
<feature type="domain" description="DEP" evidence="4">
    <location>
        <begin position="318"/>
        <end position="398"/>
    </location>
</feature>
<organism evidence="7 8">
    <name type="scientific">Athelia psychrophila</name>
    <dbReference type="NCBI Taxonomy" id="1759441"/>
    <lineage>
        <taxon>Eukaryota</taxon>
        <taxon>Fungi</taxon>
        <taxon>Dikarya</taxon>
        <taxon>Basidiomycota</taxon>
        <taxon>Agaricomycotina</taxon>
        <taxon>Agaricomycetes</taxon>
        <taxon>Agaricomycetidae</taxon>
        <taxon>Atheliales</taxon>
        <taxon>Atheliaceae</taxon>
        <taxon>Athelia</taxon>
    </lineage>
</organism>
<proteinExistence type="predicted"/>
<evidence type="ECO:0000259" key="4">
    <source>
        <dbReference type="PROSITE" id="PS50186"/>
    </source>
</evidence>
<feature type="compositionally biased region" description="Polar residues" evidence="3">
    <location>
        <begin position="1090"/>
        <end position="1101"/>
    </location>
</feature>
<dbReference type="PANTHER" id="PTHR23065:SF17">
    <property type="entry name" value="RHO-GTPASE-ACTIVATING PROTEIN RGD2"/>
    <property type="match status" value="1"/>
</dbReference>
<dbReference type="PROSITE" id="PS50238">
    <property type="entry name" value="RHOGAP"/>
    <property type="match status" value="1"/>
</dbReference>
<dbReference type="AlphaFoldDB" id="A0A166AD91"/>
<dbReference type="Gene3D" id="1.20.1270.60">
    <property type="entry name" value="Arfaptin homology (AH) domain/BAR domain"/>
    <property type="match status" value="2"/>
</dbReference>
<dbReference type="SUPFAM" id="SSF48350">
    <property type="entry name" value="GTPase activation domain, GAP"/>
    <property type="match status" value="1"/>
</dbReference>
<evidence type="ECO:0000259" key="5">
    <source>
        <dbReference type="PROSITE" id="PS50238"/>
    </source>
</evidence>
<evidence type="ECO:0000256" key="2">
    <source>
        <dbReference type="SAM" id="Coils"/>
    </source>
</evidence>
<accession>A0A166AD91</accession>
<dbReference type="InterPro" id="IPR036390">
    <property type="entry name" value="WH_DNA-bd_sf"/>
</dbReference>
<feature type="compositionally biased region" description="Pro residues" evidence="3">
    <location>
        <begin position="872"/>
        <end position="925"/>
    </location>
</feature>
<dbReference type="Gene3D" id="1.10.555.10">
    <property type="entry name" value="Rho GTPase activation protein"/>
    <property type="match status" value="1"/>
</dbReference>
<dbReference type="Pfam" id="PF00620">
    <property type="entry name" value="RhoGAP"/>
    <property type="match status" value="1"/>
</dbReference>
<reference evidence="7 8" key="1">
    <citation type="journal article" date="2016" name="Mol. Biol. Evol.">
        <title>Comparative Genomics of Early-Diverging Mushroom-Forming Fungi Provides Insights into the Origins of Lignocellulose Decay Capabilities.</title>
        <authorList>
            <person name="Nagy L.G."/>
            <person name="Riley R."/>
            <person name="Tritt A."/>
            <person name="Adam C."/>
            <person name="Daum C."/>
            <person name="Floudas D."/>
            <person name="Sun H."/>
            <person name="Yadav J.S."/>
            <person name="Pangilinan J."/>
            <person name="Larsson K.H."/>
            <person name="Matsuura K."/>
            <person name="Barry K."/>
            <person name="Labutti K."/>
            <person name="Kuo R."/>
            <person name="Ohm R.A."/>
            <person name="Bhattacharya S.S."/>
            <person name="Shirouzu T."/>
            <person name="Yoshinaga Y."/>
            <person name="Martin F.M."/>
            <person name="Grigoriev I.V."/>
            <person name="Hibbett D.S."/>
        </authorList>
    </citation>
    <scope>NUCLEOTIDE SEQUENCE [LARGE SCALE GENOMIC DNA]</scope>
    <source>
        <strain evidence="7 8">CBS 109695</strain>
    </source>
</reference>
<feature type="domain" description="Rho-GAP" evidence="5">
    <location>
        <begin position="586"/>
        <end position="792"/>
    </location>
</feature>
<dbReference type="Proteomes" id="UP000076532">
    <property type="component" value="Unassembled WGS sequence"/>
</dbReference>
<feature type="region of interest" description="Disordered" evidence="3">
    <location>
        <begin position="845"/>
        <end position="1139"/>
    </location>
</feature>
<dbReference type="GO" id="GO:0005886">
    <property type="term" value="C:plasma membrane"/>
    <property type="evidence" value="ECO:0007669"/>
    <property type="project" value="TreeGrafter"/>
</dbReference>
<evidence type="ECO:0000256" key="1">
    <source>
        <dbReference type="PROSITE-ProRule" id="PRU01077"/>
    </source>
</evidence>
<feature type="compositionally biased region" description="Polar residues" evidence="3">
    <location>
        <begin position="1038"/>
        <end position="1053"/>
    </location>
</feature>
<feature type="domain" description="F-BAR" evidence="6">
    <location>
        <begin position="8"/>
        <end position="542"/>
    </location>
</feature>
<dbReference type="OrthoDB" id="2155291at2759"/>
<dbReference type="SMART" id="SM00055">
    <property type="entry name" value="FCH"/>
    <property type="match status" value="1"/>
</dbReference>
<dbReference type="InterPro" id="IPR001060">
    <property type="entry name" value="FCH_dom"/>
</dbReference>
<dbReference type="InterPro" id="IPR000198">
    <property type="entry name" value="RhoGAP_dom"/>
</dbReference>
<feature type="region of interest" description="Disordered" evidence="3">
    <location>
        <begin position="153"/>
        <end position="202"/>
    </location>
</feature>
<gene>
    <name evidence="7" type="ORF">FIBSPDRAFT_1050728</name>
</gene>
<evidence type="ECO:0008006" key="9">
    <source>
        <dbReference type="Google" id="ProtNLM"/>
    </source>
</evidence>
<dbReference type="InterPro" id="IPR008936">
    <property type="entry name" value="Rho_GTPase_activation_prot"/>
</dbReference>
<dbReference type="InterPro" id="IPR031160">
    <property type="entry name" value="F_BAR_dom"/>
</dbReference>
<keyword evidence="1 2" id="KW-0175">Coiled coil</keyword>
<feature type="compositionally biased region" description="Basic and acidic residues" evidence="3">
    <location>
        <begin position="261"/>
        <end position="272"/>
    </location>
</feature>
<dbReference type="PROSITE" id="PS50186">
    <property type="entry name" value="DEP"/>
    <property type="match status" value="1"/>
</dbReference>
<dbReference type="GO" id="GO:0000935">
    <property type="term" value="C:division septum"/>
    <property type="evidence" value="ECO:0007669"/>
    <property type="project" value="TreeGrafter"/>
</dbReference>
<evidence type="ECO:0000313" key="8">
    <source>
        <dbReference type="Proteomes" id="UP000076532"/>
    </source>
</evidence>
<dbReference type="SMART" id="SM00324">
    <property type="entry name" value="RhoGAP"/>
    <property type="match status" value="1"/>
</dbReference>
<evidence type="ECO:0000256" key="3">
    <source>
        <dbReference type="SAM" id="MobiDB-lite"/>
    </source>
</evidence>
<dbReference type="SUPFAM" id="SSF46785">
    <property type="entry name" value="Winged helix' DNA-binding domain"/>
    <property type="match status" value="1"/>
</dbReference>
<dbReference type="PROSITE" id="PS51741">
    <property type="entry name" value="F_BAR"/>
    <property type="match status" value="1"/>
</dbReference>
<dbReference type="SUPFAM" id="SSF103657">
    <property type="entry name" value="BAR/IMD domain-like"/>
    <property type="match status" value="1"/>
</dbReference>
<dbReference type="GO" id="GO:0007010">
    <property type="term" value="P:cytoskeleton organization"/>
    <property type="evidence" value="ECO:0007669"/>
    <property type="project" value="TreeGrafter"/>
</dbReference>
<dbReference type="GO" id="GO:0007264">
    <property type="term" value="P:small GTPase-mediated signal transduction"/>
    <property type="evidence" value="ECO:0007669"/>
    <property type="project" value="TreeGrafter"/>
</dbReference>
<name>A0A166AD91_9AGAM</name>
<sequence length="1139" mass="124007">MAVLSLPLSFTNSFWTPDYRKGLEVLFNKLEQGLAENDEIIAFIRARAEAEGQLAMTLVNPAPTGHDAGTGFNADDGASLLMAFRGLQAESAAQGAAHRTIANELTTLVADPFANWANGYRERIGAQRALLLISWIKVYEAAKVDVARLKKQYADKTRRADEAEDDAKFAPNSEYDNKDKFTSPRVQPSDKPQAPPQRTATVSERIASRLKDLRLKAADAAGIPADETVFEVLSEGEKSPAAAHVASPLQIPADAKAVKVDKGKGRAVDEAPPRMASPPPMDALPPPTLRVEPAALPPIVLANVSFQRGDLSALLRQAKGALPLRAVRIPLLGEYQECFSGEELVAWLNEHVKAFGGDLDRAEDAARDLTERENLLRRIGELGNGFTHADDAYYQFRQKAFELVHGGAAETPLASPAKTFSPLTGGFMKRSGSLANVVAKALQTGTATAHGEPAYIRARREAEEADQEYRVAVRRLDRQRLRVEEKVEEGLKLLQKWETERLRAVKTVLLQYQATLRSLNKALDAPNERSSTLIAAYQPDLDLKALIERYRTGPFHPMPQVYESPAHDESDMLFGLDLRKWAPHGAEMTGENAKELYPNVLAALLTGLAAAYGKLPNDAEKRKAWIYEVPLTATHHLRESLNGIDPEQPIPADLLAKYDAPVIAGTVKLWILELDPPLATWEGWEDFRKLYPTVGGKANGEVSEQQHIQDLSATLQKLPRVHLYVLDAIASHLKNLINSTTVDEDPEMYLTKLALSMGRTILRPKTENEMTLHDRHPTLLFIDLIKNYDAILPPTISRKKRESERKVPVRKRTVMVDMRSTRANISAGATVRDISAAQPKIVAPPVPPLPSAATVSVPSTASTSPTVESQPSPTPSKPLTPPPPPPAVVAQAPKPPMVPPPPPTLPAAPRVPPPPPANTYQPPRPSFREPSPEDDTPPRPSFREPSPENDPPARPSFKEPPPEVQEAPVRPSFKEPEEEYISLPMPNFAEPPVSPPATPPPVDAARFVPLKRNSLMSQNRPGSPAKPPSRSPSPAEQARSSLSRADSGQNSSGYIRGPRTSRGPRAPGAGSVSSMVSSLNRHSVGGAPGSTPTYTRPTSGSPARPSSIVSDPRARGIGGRAPVLNRRTMESDAEDEVLR</sequence>
<evidence type="ECO:0000313" key="7">
    <source>
        <dbReference type="EMBL" id="KZP11489.1"/>
    </source>
</evidence>
<feature type="compositionally biased region" description="Low complexity" evidence="3">
    <location>
        <begin position="851"/>
        <end position="871"/>
    </location>
</feature>
<keyword evidence="8" id="KW-1185">Reference proteome</keyword>
<dbReference type="Pfam" id="PF00611">
    <property type="entry name" value="FCH"/>
    <property type="match status" value="1"/>
</dbReference>
<dbReference type="GO" id="GO:0005737">
    <property type="term" value="C:cytoplasm"/>
    <property type="evidence" value="ECO:0007669"/>
    <property type="project" value="TreeGrafter"/>
</dbReference>
<dbReference type="PANTHER" id="PTHR23065">
    <property type="entry name" value="PROLINE-SERINE-THREONINE PHOSPHATASE INTERACTING PROTEIN 1"/>
    <property type="match status" value="1"/>
</dbReference>
<evidence type="ECO:0000259" key="6">
    <source>
        <dbReference type="PROSITE" id="PS51741"/>
    </source>
</evidence>
<dbReference type="InterPro" id="IPR000591">
    <property type="entry name" value="DEP_dom"/>
</dbReference>
<dbReference type="EMBL" id="KV417662">
    <property type="protein sequence ID" value="KZP11489.1"/>
    <property type="molecule type" value="Genomic_DNA"/>
</dbReference>
<dbReference type="PRINTS" id="PR01217">
    <property type="entry name" value="PRICHEXTENSN"/>
</dbReference>
<protein>
    <recommendedName>
        <fullName evidence="9">Rho-GAP domain-containing protein</fullName>
    </recommendedName>
</protein>
<feature type="region of interest" description="Disordered" evidence="3">
    <location>
        <begin position="261"/>
        <end position="280"/>
    </location>
</feature>
<dbReference type="InterPro" id="IPR027267">
    <property type="entry name" value="AH/BAR_dom_sf"/>
</dbReference>
<feature type="coiled-coil region" evidence="2">
    <location>
        <begin position="455"/>
        <end position="482"/>
    </location>
</feature>